<accession>A0A0D2F3C4</accession>
<evidence type="ECO:0000313" key="11">
    <source>
        <dbReference type="Proteomes" id="UP000054342"/>
    </source>
</evidence>
<proteinExistence type="inferred from homology"/>
<evidence type="ECO:0000313" key="10">
    <source>
        <dbReference type="EMBL" id="KIW61430.1"/>
    </source>
</evidence>
<evidence type="ECO:0000256" key="1">
    <source>
        <dbReference type="ARBA" id="ARBA00001974"/>
    </source>
</evidence>
<evidence type="ECO:0000256" key="5">
    <source>
        <dbReference type="ARBA" id="ARBA00022827"/>
    </source>
</evidence>
<dbReference type="PANTHER" id="PTHR15944">
    <property type="entry name" value="FARNESYLCYSTEINE LYASE"/>
    <property type="match status" value="1"/>
</dbReference>
<dbReference type="Pfam" id="PF13450">
    <property type="entry name" value="NAD_binding_8"/>
    <property type="match status" value="1"/>
</dbReference>
<dbReference type="EMBL" id="KN847317">
    <property type="protein sequence ID" value="KIW61430.1"/>
    <property type="molecule type" value="Genomic_DNA"/>
</dbReference>
<keyword evidence="5" id="KW-0274">FAD</keyword>
<feature type="chain" id="PRO_5002241647" description="Prenylcysteine lyase domain-containing protein" evidence="8">
    <location>
        <begin position="21"/>
        <end position="483"/>
    </location>
</feature>
<keyword evidence="3" id="KW-0285">Flavoprotein</keyword>
<keyword evidence="6" id="KW-0560">Oxidoreductase</keyword>
<dbReference type="InterPro" id="IPR036188">
    <property type="entry name" value="FAD/NAD-bd_sf"/>
</dbReference>
<dbReference type="Pfam" id="PF07156">
    <property type="entry name" value="Prenylcys_lyase"/>
    <property type="match status" value="1"/>
</dbReference>
<dbReference type="GO" id="GO:0030328">
    <property type="term" value="P:prenylcysteine catabolic process"/>
    <property type="evidence" value="ECO:0007669"/>
    <property type="project" value="InterPro"/>
</dbReference>
<evidence type="ECO:0000256" key="6">
    <source>
        <dbReference type="ARBA" id="ARBA00023002"/>
    </source>
</evidence>
<protein>
    <recommendedName>
        <fullName evidence="9">Prenylcysteine lyase domain-containing protein</fullName>
    </recommendedName>
</protein>
<organism evidence="10 11">
    <name type="scientific">Exophiala xenobiotica</name>
    <dbReference type="NCBI Taxonomy" id="348802"/>
    <lineage>
        <taxon>Eukaryota</taxon>
        <taxon>Fungi</taxon>
        <taxon>Dikarya</taxon>
        <taxon>Ascomycota</taxon>
        <taxon>Pezizomycotina</taxon>
        <taxon>Eurotiomycetes</taxon>
        <taxon>Chaetothyriomycetidae</taxon>
        <taxon>Chaetothyriales</taxon>
        <taxon>Herpotrichiellaceae</taxon>
        <taxon>Exophiala</taxon>
    </lineage>
</organism>
<keyword evidence="7" id="KW-0325">Glycoprotein</keyword>
<keyword evidence="11" id="KW-1185">Reference proteome</keyword>
<dbReference type="AlphaFoldDB" id="A0A0D2F3C4"/>
<dbReference type="PANTHER" id="PTHR15944:SF0">
    <property type="entry name" value="PRENYLCYSTEINE LYASE DOMAIN-CONTAINING PROTEIN"/>
    <property type="match status" value="1"/>
</dbReference>
<dbReference type="OrthoDB" id="437369at2759"/>
<evidence type="ECO:0000256" key="2">
    <source>
        <dbReference type="ARBA" id="ARBA00009967"/>
    </source>
</evidence>
<dbReference type="GO" id="GO:0030327">
    <property type="term" value="P:prenylated protein catabolic process"/>
    <property type="evidence" value="ECO:0007669"/>
    <property type="project" value="TreeGrafter"/>
</dbReference>
<evidence type="ECO:0000256" key="8">
    <source>
        <dbReference type="SAM" id="SignalP"/>
    </source>
</evidence>
<dbReference type="RefSeq" id="XP_013322014.1">
    <property type="nucleotide sequence ID" value="XM_013466560.1"/>
</dbReference>
<evidence type="ECO:0000256" key="4">
    <source>
        <dbReference type="ARBA" id="ARBA00022729"/>
    </source>
</evidence>
<dbReference type="GO" id="GO:0001735">
    <property type="term" value="F:prenylcysteine oxidase activity"/>
    <property type="evidence" value="ECO:0007669"/>
    <property type="project" value="InterPro"/>
</dbReference>
<dbReference type="STRING" id="348802.A0A0D2F3C4"/>
<dbReference type="InterPro" id="IPR017046">
    <property type="entry name" value="Prenylcysteine_Oxase1"/>
</dbReference>
<dbReference type="Proteomes" id="UP000054342">
    <property type="component" value="Unassembled WGS sequence"/>
</dbReference>
<comment type="similarity">
    <text evidence="2">Belongs to the prenylcysteine oxidase family.</text>
</comment>
<feature type="domain" description="Prenylcysteine lyase" evidence="9">
    <location>
        <begin position="157"/>
        <end position="421"/>
    </location>
</feature>
<sequence length="483" mass="52920">MHFSIATGVVLLLQILFVGCDQPQTPLRSGAASQYKPHRIAIIGSGPGGSSASYHLKKFAQSSSLEIPLDITVFDPNPYIGGRTTTVNALDDPRYPTELGASIFVKINHILYNATRDFELSPSLKIFESAPDAKYELGIWDGTQFVFKTAAEDDDTSSWRGWWDIAKLLWKYGLSPIRTQRATRAAIGSFLKFYDEFFPFTSLQDAVDSTGLDAYTGLTGREVLKNAGVSGTFGREIIQASTRVNYASNLAGIHGLETLVCMAIEGAMAVDGGNWRIFERMVKESAARVFLNTSVTDVSRSDTADTAASAARYHLRTTDQDLNEYLTGDRDDGIRMRGDGDGDLDLVGEYGHGYDTVIVAAPLQFAHVSFSPALVNPPEKIPYVSLYVTLLTSPHRLAPSFFGLDSQDDVPSSVITTLPKDLDDQLGSRHGVDGVGPAGFWSTIDYRTLWCDYLTSMMPPKDKPLLYLGVPGLQNLTKIERLK</sequence>
<evidence type="ECO:0000256" key="7">
    <source>
        <dbReference type="ARBA" id="ARBA00023180"/>
    </source>
</evidence>
<feature type="signal peptide" evidence="8">
    <location>
        <begin position="1"/>
        <end position="20"/>
    </location>
</feature>
<reference evidence="10 11" key="1">
    <citation type="submission" date="2015-01" db="EMBL/GenBank/DDBJ databases">
        <title>The Genome Sequence of Exophiala xenobiotica CBS118157.</title>
        <authorList>
            <consortium name="The Broad Institute Genomics Platform"/>
            <person name="Cuomo C."/>
            <person name="de Hoog S."/>
            <person name="Gorbushina A."/>
            <person name="Stielow B."/>
            <person name="Teixiera M."/>
            <person name="Abouelleil A."/>
            <person name="Chapman S.B."/>
            <person name="Priest M."/>
            <person name="Young S.K."/>
            <person name="Wortman J."/>
            <person name="Nusbaum C."/>
            <person name="Birren B."/>
        </authorList>
    </citation>
    <scope>NUCLEOTIDE SEQUENCE [LARGE SCALE GENOMIC DNA]</scope>
    <source>
        <strain evidence="10 11">CBS 118157</strain>
    </source>
</reference>
<dbReference type="SUPFAM" id="SSF51905">
    <property type="entry name" value="FAD/NAD(P)-binding domain"/>
    <property type="match status" value="1"/>
</dbReference>
<dbReference type="Gene3D" id="3.50.50.60">
    <property type="entry name" value="FAD/NAD(P)-binding domain"/>
    <property type="match status" value="1"/>
</dbReference>
<evidence type="ECO:0000259" key="9">
    <source>
        <dbReference type="Pfam" id="PF07156"/>
    </source>
</evidence>
<keyword evidence="4 8" id="KW-0732">Signal</keyword>
<dbReference type="InterPro" id="IPR010795">
    <property type="entry name" value="Prenylcys_lyase"/>
</dbReference>
<dbReference type="HOGENOM" id="CLU_021176_0_1_1"/>
<dbReference type="GeneID" id="25323459"/>
<name>A0A0D2F3C4_9EURO</name>
<comment type="cofactor">
    <cofactor evidence="1">
        <name>FAD</name>
        <dbReference type="ChEBI" id="CHEBI:57692"/>
    </cofactor>
</comment>
<gene>
    <name evidence="10" type="ORF">PV05_01551</name>
</gene>
<evidence type="ECO:0000256" key="3">
    <source>
        <dbReference type="ARBA" id="ARBA00022630"/>
    </source>
</evidence>